<accession>A0A2W1JIW8</accession>
<evidence type="ECO:0000256" key="1">
    <source>
        <dbReference type="ARBA" id="ARBA00004922"/>
    </source>
</evidence>
<evidence type="ECO:0000256" key="6">
    <source>
        <dbReference type="ARBA" id="ARBA00022737"/>
    </source>
</evidence>
<name>A0A2W1JIW8_9CYAN</name>
<dbReference type="InterPro" id="IPR029489">
    <property type="entry name" value="OGT/SEC/SPY_C"/>
</dbReference>
<dbReference type="InterPro" id="IPR051939">
    <property type="entry name" value="Glycosyltr_41/O-GlcNAc_trsf"/>
</dbReference>
<evidence type="ECO:0000256" key="3">
    <source>
        <dbReference type="ARBA" id="ARBA00011970"/>
    </source>
</evidence>
<feature type="repeat" description="TPR" evidence="8">
    <location>
        <begin position="357"/>
        <end position="390"/>
    </location>
</feature>
<feature type="repeat" description="TPR" evidence="8">
    <location>
        <begin position="17"/>
        <end position="50"/>
    </location>
</feature>
<dbReference type="Pfam" id="PF13432">
    <property type="entry name" value="TPR_16"/>
    <property type="match status" value="2"/>
</dbReference>
<evidence type="ECO:0000256" key="7">
    <source>
        <dbReference type="ARBA" id="ARBA00022803"/>
    </source>
</evidence>
<dbReference type="OrthoDB" id="238183at2"/>
<dbReference type="Gene3D" id="1.25.40.10">
    <property type="entry name" value="Tetratricopeptide repeat domain"/>
    <property type="match status" value="4"/>
</dbReference>
<dbReference type="Gene3D" id="3.40.50.11380">
    <property type="match status" value="1"/>
</dbReference>
<feature type="domain" description="O-GlcNAc transferase C-terminal" evidence="9">
    <location>
        <begin position="390"/>
        <end position="586"/>
    </location>
</feature>
<evidence type="ECO:0000313" key="11">
    <source>
        <dbReference type="Proteomes" id="UP000248857"/>
    </source>
</evidence>
<evidence type="ECO:0000313" key="10">
    <source>
        <dbReference type="EMBL" id="PZD73409.1"/>
    </source>
</evidence>
<gene>
    <name evidence="10" type="primary">yrrB_6</name>
    <name evidence="10" type="ORF">C1752_01879</name>
</gene>
<evidence type="ECO:0000256" key="4">
    <source>
        <dbReference type="ARBA" id="ARBA00022676"/>
    </source>
</evidence>
<feature type="repeat" description="TPR" evidence="8">
    <location>
        <begin position="51"/>
        <end position="84"/>
    </location>
</feature>
<feature type="repeat" description="TPR" evidence="8">
    <location>
        <begin position="255"/>
        <end position="288"/>
    </location>
</feature>
<protein>
    <recommendedName>
        <fullName evidence="3">protein O-GlcNAc transferase</fullName>
        <ecNumber evidence="3">2.4.1.255</ecNumber>
    </recommendedName>
</protein>
<feature type="domain" description="O-GlcNAc transferase C-terminal" evidence="9">
    <location>
        <begin position="612"/>
        <end position="783"/>
    </location>
</feature>
<feature type="repeat" description="TPR" evidence="8">
    <location>
        <begin position="85"/>
        <end position="118"/>
    </location>
</feature>
<dbReference type="SUPFAM" id="SSF53756">
    <property type="entry name" value="UDP-Glycosyltransferase/glycogen phosphorylase"/>
    <property type="match status" value="1"/>
</dbReference>
<dbReference type="Gene3D" id="3.40.50.2000">
    <property type="entry name" value="Glycogen Phosphorylase B"/>
    <property type="match status" value="1"/>
</dbReference>
<keyword evidence="11" id="KW-1185">Reference proteome</keyword>
<comment type="pathway">
    <text evidence="1">Protein modification; protein glycosylation.</text>
</comment>
<feature type="repeat" description="TPR" evidence="8">
    <location>
        <begin position="153"/>
        <end position="186"/>
    </location>
</feature>
<dbReference type="GO" id="GO:0097363">
    <property type="term" value="F:protein O-acetylglucosaminyltransferase activity"/>
    <property type="evidence" value="ECO:0007669"/>
    <property type="project" value="UniProtKB-EC"/>
</dbReference>
<comment type="similarity">
    <text evidence="2">Belongs to the glycosyltransferase 41 family. O-GlcNAc transferase subfamily.</text>
</comment>
<evidence type="ECO:0000256" key="5">
    <source>
        <dbReference type="ARBA" id="ARBA00022679"/>
    </source>
</evidence>
<dbReference type="PANTHER" id="PTHR44835:SF1">
    <property type="entry name" value="PROTEIN O-GLCNAC TRANSFERASE"/>
    <property type="match status" value="1"/>
</dbReference>
<dbReference type="EC" id="2.4.1.255" evidence="3"/>
<dbReference type="RefSeq" id="WP_158535053.1">
    <property type="nucleotide sequence ID" value="NZ_CAWNWM010000005.1"/>
</dbReference>
<dbReference type="Pfam" id="PF13414">
    <property type="entry name" value="TPR_11"/>
    <property type="match status" value="2"/>
</dbReference>
<feature type="repeat" description="TPR" evidence="8">
    <location>
        <begin position="289"/>
        <end position="322"/>
    </location>
</feature>
<dbReference type="InterPro" id="IPR011990">
    <property type="entry name" value="TPR-like_helical_dom_sf"/>
</dbReference>
<comment type="caution">
    <text evidence="10">The sequence shown here is derived from an EMBL/GenBank/DDBJ whole genome shotgun (WGS) entry which is preliminary data.</text>
</comment>
<dbReference type="Pfam" id="PF13844">
    <property type="entry name" value="Glyco_transf_41"/>
    <property type="match status" value="2"/>
</dbReference>
<keyword evidence="4" id="KW-0328">Glycosyltransferase</keyword>
<reference evidence="10 11" key="1">
    <citation type="journal article" date="2018" name="Sci. Rep.">
        <title>A novel species of the marine cyanobacterium Acaryochloris with a unique pigment content and lifestyle.</title>
        <authorList>
            <person name="Partensky F."/>
            <person name="Six C."/>
            <person name="Ratin M."/>
            <person name="Garczarek L."/>
            <person name="Vaulot D."/>
            <person name="Probert I."/>
            <person name="Calteau A."/>
            <person name="Gourvil P."/>
            <person name="Marie D."/>
            <person name="Grebert T."/>
            <person name="Bouchier C."/>
            <person name="Le Panse S."/>
            <person name="Gachenot M."/>
            <person name="Rodriguez F."/>
            <person name="Garrido J.L."/>
        </authorList>
    </citation>
    <scope>NUCLEOTIDE SEQUENCE [LARGE SCALE GENOMIC DNA]</scope>
    <source>
        <strain evidence="10 11">RCC1774</strain>
    </source>
</reference>
<dbReference type="SMART" id="SM00028">
    <property type="entry name" value="TPR"/>
    <property type="match status" value="11"/>
</dbReference>
<keyword evidence="6" id="KW-0677">Repeat</keyword>
<feature type="repeat" description="TPR" evidence="8">
    <location>
        <begin position="119"/>
        <end position="152"/>
    </location>
</feature>
<dbReference type="InterPro" id="IPR019734">
    <property type="entry name" value="TPR_rpt"/>
</dbReference>
<dbReference type="PROSITE" id="PS50005">
    <property type="entry name" value="TPR"/>
    <property type="match status" value="10"/>
</dbReference>
<dbReference type="PROSITE" id="PS50293">
    <property type="entry name" value="TPR_REGION"/>
    <property type="match status" value="3"/>
</dbReference>
<dbReference type="EMBL" id="PQWO01000005">
    <property type="protein sequence ID" value="PZD73409.1"/>
    <property type="molecule type" value="Genomic_DNA"/>
</dbReference>
<evidence type="ECO:0000256" key="2">
    <source>
        <dbReference type="ARBA" id="ARBA00005386"/>
    </source>
</evidence>
<keyword evidence="7 8" id="KW-0802">TPR repeat</keyword>
<organism evidence="10 11">
    <name type="scientific">Acaryochloris thomasi RCC1774</name>
    <dbReference type="NCBI Taxonomy" id="1764569"/>
    <lineage>
        <taxon>Bacteria</taxon>
        <taxon>Bacillati</taxon>
        <taxon>Cyanobacteriota</taxon>
        <taxon>Cyanophyceae</taxon>
        <taxon>Acaryochloridales</taxon>
        <taxon>Acaryochloridaceae</taxon>
        <taxon>Acaryochloris</taxon>
        <taxon>Acaryochloris thomasi</taxon>
    </lineage>
</organism>
<evidence type="ECO:0000256" key="8">
    <source>
        <dbReference type="PROSITE-ProRule" id="PRU00339"/>
    </source>
</evidence>
<dbReference type="PANTHER" id="PTHR44835">
    <property type="entry name" value="UDP-N-ACETYLGLUCOSAMINE--PEPTIDE N-ACETYLGLUCOSAMINYLTRANSFERASE SPINDLY-RELATED"/>
    <property type="match status" value="1"/>
</dbReference>
<sequence>MSAPLDSEQSHDPQANVQQLFNQAVHWHRQRNFSQALEVYQQVLSLEPNHVDVRVNMGSLLKQMGRLEDAIATQKKALTLQPNRSDIWFNLGNTLQAQGNAAEAESAFRQSIQLQPNLAAAHFNLGRLLQQQEQLEVAAICYRAAISHNPQLTRAHTNLGNTLKALGRFDEAVRCHQQAIALSPNDPEAHYNLGNALSAQGNDAAAILAYQESLRSRPEWLEAHLRLVALLQEQKNFTAAEQQLKQARIHHPQNADVVTRLALVLKAQRRFEDAIALLKRLLSQNPANAAAHCNLGSVYSDQGRFEDAIAHLRQALQLDPDLTQAHINLGFTLGVVGQVSGAITHCQKAIALEPDSASAYINLGFALTAQGRIPEAIASFQTLLKLEPDYHPAQSNFLYALNYDSSYSRDFIAEAHRRWGAQEQAKVTTLPSYSIDQPLRIGYLSPDFRQHSVAYFIEPILKHHDREAFQVYCYANVAVPDADTERIKALGHLWRDVYALTDEQLADLIQEDHIDILIDLAGHTGNNRLPVFARQPAPIQITYLGYPNTTGLTTMNYRITDALADPPGLTECDYTETLIRLPQCFLCYQPPPNAPPVNNLPALTTGNLTLGSCNNLAKLSPQVIECWAKILQALPEAQLLMKMRCLDDPPTQERFWRLFAQHDISRERVQLYGPLQDSAEHLAFYHRLDLALDPFPYNGTTTTCESLWMGVPVITLAGQTHVSRVGLSLLSTVGLAKWVTYSPEAYVERVIAATLDLEKLATLRSTLRSTMAVSALCNAEDQTRALEHLFSKISCSL</sequence>
<dbReference type="SUPFAM" id="SSF48452">
    <property type="entry name" value="TPR-like"/>
    <property type="match status" value="2"/>
</dbReference>
<feature type="repeat" description="TPR" evidence="8">
    <location>
        <begin position="323"/>
        <end position="356"/>
    </location>
</feature>
<dbReference type="Pfam" id="PF14559">
    <property type="entry name" value="TPR_19"/>
    <property type="match status" value="1"/>
</dbReference>
<keyword evidence="5" id="KW-0808">Transferase</keyword>
<dbReference type="Proteomes" id="UP000248857">
    <property type="component" value="Unassembled WGS sequence"/>
</dbReference>
<feature type="repeat" description="TPR" evidence="8">
    <location>
        <begin position="187"/>
        <end position="220"/>
    </location>
</feature>
<proteinExistence type="inferred from homology"/>
<evidence type="ECO:0000259" key="9">
    <source>
        <dbReference type="Pfam" id="PF13844"/>
    </source>
</evidence>
<dbReference type="AlphaFoldDB" id="A0A2W1JIW8"/>